<comment type="caution">
    <text evidence="1">The sequence shown here is derived from an EMBL/GenBank/DDBJ whole genome shotgun (WGS) entry which is preliminary data.</text>
</comment>
<keyword evidence="2" id="KW-1185">Reference proteome</keyword>
<proteinExistence type="predicted"/>
<evidence type="ECO:0000313" key="2">
    <source>
        <dbReference type="Proteomes" id="UP001500238"/>
    </source>
</evidence>
<organism evidence="1 2">
    <name type="scientific">Sphingomonas insulae</name>
    <dbReference type="NCBI Taxonomy" id="424800"/>
    <lineage>
        <taxon>Bacteria</taxon>
        <taxon>Pseudomonadati</taxon>
        <taxon>Pseudomonadota</taxon>
        <taxon>Alphaproteobacteria</taxon>
        <taxon>Sphingomonadales</taxon>
        <taxon>Sphingomonadaceae</taxon>
        <taxon>Sphingomonas</taxon>
    </lineage>
</organism>
<accession>A0ABP3SZV7</accession>
<sequence>MATAADLEFYYRREQQERSLADRAPNAEGRRIHLELANCYARMIAEAQPADRPTLHPPMPG</sequence>
<protein>
    <submittedName>
        <fullName evidence="1">Uncharacterized protein</fullName>
    </submittedName>
</protein>
<dbReference type="Proteomes" id="UP001500238">
    <property type="component" value="Unassembled WGS sequence"/>
</dbReference>
<name>A0ABP3SZV7_9SPHN</name>
<reference evidence="2" key="1">
    <citation type="journal article" date="2019" name="Int. J. Syst. Evol. Microbiol.">
        <title>The Global Catalogue of Microorganisms (GCM) 10K type strain sequencing project: providing services to taxonomists for standard genome sequencing and annotation.</title>
        <authorList>
            <consortium name="The Broad Institute Genomics Platform"/>
            <consortium name="The Broad Institute Genome Sequencing Center for Infectious Disease"/>
            <person name="Wu L."/>
            <person name="Ma J."/>
        </authorList>
    </citation>
    <scope>NUCLEOTIDE SEQUENCE [LARGE SCALE GENOMIC DNA]</scope>
    <source>
        <strain evidence="2">JCM 14603</strain>
    </source>
</reference>
<evidence type="ECO:0000313" key="1">
    <source>
        <dbReference type="EMBL" id="GAA0667496.1"/>
    </source>
</evidence>
<gene>
    <name evidence="1" type="ORF">GCM10009102_16940</name>
</gene>
<dbReference type="EMBL" id="BAAAES010000008">
    <property type="protein sequence ID" value="GAA0667496.1"/>
    <property type="molecule type" value="Genomic_DNA"/>
</dbReference>
<dbReference type="RefSeq" id="WP_163959251.1">
    <property type="nucleotide sequence ID" value="NZ_BAAAES010000008.1"/>
</dbReference>